<sequence>MLRYLDTVESDAVIGEAITRPAVIHYHRSFFGKPWTYGCTHPGVSLWRSLANEVRPSWRKQLDLMGSARAFAAKKAKMTARDARTCEYPIDLLNHGRKI</sequence>
<protein>
    <submittedName>
        <fullName evidence="1">Unannotated protein</fullName>
    </submittedName>
</protein>
<dbReference type="AlphaFoldDB" id="A0A6J5ZPV3"/>
<accession>A0A6J5ZPV3</accession>
<gene>
    <name evidence="1" type="ORF">UFOPK3770_00999</name>
</gene>
<organism evidence="1">
    <name type="scientific">freshwater metagenome</name>
    <dbReference type="NCBI Taxonomy" id="449393"/>
    <lineage>
        <taxon>unclassified sequences</taxon>
        <taxon>metagenomes</taxon>
        <taxon>ecological metagenomes</taxon>
    </lineage>
</organism>
<name>A0A6J5ZPV3_9ZZZZ</name>
<evidence type="ECO:0000313" key="1">
    <source>
        <dbReference type="EMBL" id="CAB4341543.1"/>
    </source>
</evidence>
<dbReference type="EMBL" id="CAESAJ010000118">
    <property type="protein sequence ID" value="CAB4341543.1"/>
    <property type="molecule type" value="Genomic_DNA"/>
</dbReference>
<reference evidence="1" key="1">
    <citation type="submission" date="2020-05" db="EMBL/GenBank/DDBJ databases">
        <authorList>
            <person name="Chiriac C."/>
            <person name="Salcher M."/>
            <person name="Ghai R."/>
            <person name="Kavagutti S V."/>
        </authorList>
    </citation>
    <scope>NUCLEOTIDE SEQUENCE</scope>
</reference>
<proteinExistence type="predicted"/>